<dbReference type="RefSeq" id="WP_073157737.1">
    <property type="nucleotide sequence ID" value="NZ_FQVL01000016.1"/>
</dbReference>
<gene>
    <name evidence="2" type="ORF">SAMN05444392_11660</name>
</gene>
<dbReference type="InterPro" id="IPR016628">
    <property type="entry name" value="ATPase_SAG2001_prd"/>
</dbReference>
<reference evidence="2 3" key="1">
    <citation type="submission" date="2016-11" db="EMBL/GenBank/DDBJ databases">
        <authorList>
            <person name="Jaros S."/>
            <person name="Januszkiewicz K."/>
            <person name="Wedrychowicz H."/>
        </authorList>
    </citation>
    <scope>NUCLEOTIDE SEQUENCE [LARGE SCALE GENOMIC DNA]</scope>
    <source>
        <strain evidence="2 3">DSM 44666</strain>
    </source>
</reference>
<proteinExistence type="predicted"/>
<dbReference type="PIRSF" id="PIRSF015040">
    <property type="entry name" value="ATPase_SAG2001_prd"/>
    <property type="match status" value="1"/>
</dbReference>
<dbReference type="EMBL" id="FQVL01000016">
    <property type="protein sequence ID" value="SHF34946.1"/>
    <property type="molecule type" value="Genomic_DNA"/>
</dbReference>
<dbReference type="PANTHER" id="PTHR30121">
    <property type="entry name" value="UNCHARACTERIZED PROTEIN YJGR-RELATED"/>
    <property type="match status" value="1"/>
</dbReference>
<evidence type="ECO:0000313" key="3">
    <source>
        <dbReference type="Proteomes" id="UP000184476"/>
    </source>
</evidence>
<evidence type="ECO:0000313" key="2">
    <source>
        <dbReference type="EMBL" id="SHF34946.1"/>
    </source>
</evidence>
<dbReference type="InterPro" id="IPR051162">
    <property type="entry name" value="T4SS_component"/>
</dbReference>
<dbReference type="STRING" id="112248.SAMN05444392_11660"/>
<dbReference type="PANTHER" id="PTHR30121:SF6">
    <property type="entry name" value="SLR6007 PROTEIN"/>
    <property type="match status" value="1"/>
</dbReference>
<feature type="coiled-coil region" evidence="1">
    <location>
        <begin position="759"/>
        <end position="786"/>
    </location>
</feature>
<sequence length="827" mass="96504">MFKSFVFPIQHLEGNLVFTTKGEVVAYYEIPLINYAYLSDQEKQAVTQPWIKLFGRLKREIHILSVPHFFDLEAHQGRLKQEVPDGSMKRNALKYLDRMTTSLHHLQQKPIQSRIFLGVKLKRMRIRTRRKKLLKRLEFKWNDFRQYVQSEAELEKTDILEEELFTCQEQERKVYEDISCISAQPVTTTDLEFIIRHQAFRGVKKEITGNWKPRVEKNRDQASIQSNPKDVRNLLLGEYEISPQHIRVRHVRDGTLEDEWTQFLYLSYLPDHIHFPGDEWLYWLQYLPFPLDVSLRIRPIPNAQAIELIAKQKRRLNHYVSHTREEGKQQDLDLEQAYLETVEEEKNLRRSRAPLLDISIAFAVYGSTQEELYHRSHQLMNLYRNYNKDMEVIVPAGDQLQAFYEFLPGGDTLIPDFRHKLKPEMVAQSMVNGSQYLGDNRGIFVGLTGPAEFSNEMLNRPVFLHQSSAIQGGNQIDTKSPGILLIGQTGYGKSFAASLLMYQAIHHLGARTILIDSKGERSHWITDLPGLEGQVGLTRLGSDPKFKGMLDPFQLFPQVEAPLYAKDFLQQLVQVNRQHPWHHLIQEAIHQVKWSKNPSMSQVLSEIEKRDKYLYKTLSLYESFPFSQLVFGTGESILNPLDLDKPLNIIQIDELRIPERDKQPERYDEMEVLSKALMTPITGFVNQLVRKNRLYNQIYWEEAWIPLSSESGRRAIEEGIRLGRYWNSGILLVTQNATDVPRELVNNLGIKCVFKLSDEKEIERALEILEMEINQQNRQLIQNLREGECMMRDAFGRVGRLFFHCVFQELAQAFDTTPPEQIGDEQK</sequence>
<protein>
    <submittedName>
        <fullName evidence="2">AAA-like domain-containing protein</fullName>
    </submittedName>
</protein>
<dbReference type="AlphaFoldDB" id="A0A1M5AXS5"/>
<dbReference type="Pfam" id="PF12846">
    <property type="entry name" value="AAA_10"/>
    <property type="match status" value="1"/>
</dbReference>
<accession>A0A1M5AXS5</accession>
<keyword evidence="1" id="KW-0175">Coiled coil</keyword>
<dbReference type="InterPro" id="IPR027417">
    <property type="entry name" value="P-loop_NTPase"/>
</dbReference>
<name>A0A1M5AXS5_9BACL</name>
<dbReference type="SUPFAM" id="SSF52540">
    <property type="entry name" value="P-loop containing nucleoside triphosphate hydrolases"/>
    <property type="match status" value="1"/>
</dbReference>
<organism evidence="2 3">
    <name type="scientific">Seinonella peptonophila</name>
    <dbReference type="NCBI Taxonomy" id="112248"/>
    <lineage>
        <taxon>Bacteria</taxon>
        <taxon>Bacillati</taxon>
        <taxon>Bacillota</taxon>
        <taxon>Bacilli</taxon>
        <taxon>Bacillales</taxon>
        <taxon>Thermoactinomycetaceae</taxon>
        <taxon>Seinonella</taxon>
    </lineage>
</organism>
<keyword evidence="3" id="KW-1185">Reference proteome</keyword>
<dbReference type="Proteomes" id="UP000184476">
    <property type="component" value="Unassembled WGS sequence"/>
</dbReference>
<dbReference type="Gene3D" id="3.40.50.300">
    <property type="entry name" value="P-loop containing nucleotide triphosphate hydrolases"/>
    <property type="match status" value="2"/>
</dbReference>
<evidence type="ECO:0000256" key="1">
    <source>
        <dbReference type="SAM" id="Coils"/>
    </source>
</evidence>
<dbReference type="OrthoDB" id="1647424at2"/>